<sequence>MLLLALALAGVAAAIPTTLDLGYSTIRGQSLDAGVNQYLGVRFAAPPLGSLRFRAPADPAKTKGIQDASEFGPICIGTGQSATDPTMSEDCLYINVFAPSNATPNSKLPVWFWIQGGGYVYNSNSNYNGTELVQRSGGNLVVVNFNYRVGAYGFLASEQVRKDGDLNAGLLDQRKALEWVQKYIRLFGGDPKQVVIHGASAGAGSVALHMLAYGGQNSGLFHGAIGTSPFFPVQPKVCELEWQFSRFVSAAGCSKAKNALTCLRSKDTATLQVANAASPYPGRPGAPLWYFTPTVDGELLQDYPYRQLAEGRIVRVPTIWGDDTDEGSIFAANASSVAEVTAFLKNNYPRLSNADALILNKLYPKMEPLPQHNEYFPSASMAYGEATFTCGGLLLSDVMAFITRQKTWNYRYNVLDDANFASGLGVPHTYMVPAVFGVGYAGTTGVGSGYETYNREIIPVVQGYFSSFVRTLDPNVLRHPSSPRWEEFVKRQRRVVLQTNATTMEAVPRNQKERCSFWQSLGIKLEQ</sequence>
<dbReference type="PANTHER" id="PTHR43918:SF4">
    <property type="entry name" value="CARBOXYLIC ESTER HYDROLASE"/>
    <property type="match status" value="1"/>
</dbReference>
<evidence type="ECO:0000256" key="3">
    <source>
        <dbReference type="RuleBase" id="RU361235"/>
    </source>
</evidence>
<dbReference type="InterPro" id="IPR019826">
    <property type="entry name" value="Carboxylesterase_B_AS"/>
</dbReference>
<dbReference type="InterPro" id="IPR019819">
    <property type="entry name" value="Carboxylesterase_B_CS"/>
</dbReference>
<dbReference type="GO" id="GO:0052689">
    <property type="term" value="F:carboxylic ester hydrolase activity"/>
    <property type="evidence" value="ECO:0007669"/>
    <property type="project" value="TreeGrafter"/>
</dbReference>
<gene>
    <name evidence="5" type="ORF">FN846DRAFT_285299</name>
</gene>
<protein>
    <recommendedName>
        <fullName evidence="3">Carboxylic ester hydrolase</fullName>
        <ecNumber evidence="3">3.1.1.-</ecNumber>
    </recommendedName>
</protein>
<dbReference type="AlphaFoldDB" id="A0A5J5EKJ6"/>
<dbReference type="Proteomes" id="UP000326924">
    <property type="component" value="Unassembled WGS sequence"/>
</dbReference>
<evidence type="ECO:0000256" key="1">
    <source>
        <dbReference type="ARBA" id="ARBA00005964"/>
    </source>
</evidence>
<dbReference type="PROSITE" id="PS00122">
    <property type="entry name" value="CARBOXYLESTERASE_B_1"/>
    <property type="match status" value="1"/>
</dbReference>
<dbReference type="InterPro" id="IPR029058">
    <property type="entry name" value="AB_hydrolase_fold"/>
</dbReference>
<evidence type="ECO:0000313" key="5">
    <source>
        <dbReference type="EMBL" id="KAA8896152.1"/>
    </source>
</evidence>
<keyword evidence="6" id="KW-1185">Reference proteome</keyword>
<name>A0A5J5EKJ6_9PEZI</name>
<dbReference type="InParanoid" id="A0A5J5EKJ6"/>
<dbReference type="SUPFAM" id="SSF53474">
    <property type="entry name" value="alpha/beta-Hydrolases"/>
    <property type="match status" value="1"/>
</dbReference>
<comment type="similarity">
    <text evidence="1 3">Belongs to the type-B carboxylesterase/lipase family.</text>
</comment>
<evidence type="ECO:0000256" key="2">
    <source>
        <dbReference type="ARBA" id="ARBA00022801"/>
    </source>
</evidence>
<dbReference type="EMBL" id="VXIS01000225">
    <property type="protein sequence ID" value="KAA8896152.1"/>
    <property type="molecule type" value="Genomic_DNA"/>
</dbReference>
<dbReference type="PROSITE" id="PS00941">
    <property type="entry name" value="CARBOXYLESTERASE_B_2"/>
    <property type="match status" value="1"/>
</dbReference>
<dbReference type="InterPro" id="IPR050654">
    <property type="entry name" value="AChE-related_enzymes"/>
</dbReference>
<dbReference type="Gene3D" id="3.40.50.1820">
    <property type="entry name" value="alpha/beta hydrolase"/>
    <property type="match status" value="1"/>
</dbReference>
<comment type="caution">
    <text evidence="5">The sequence shown here is derived from an EMBL/GenBank/DDBJ whole genome shotgun (WGS) entry which is preliminary data.</text>
</comment>
<keyword evidence="2 3" id="KW-0378">Hydrolase</keyword>
<organism evidence="5 6">
    <name type="scientific">Sphaerosporella brunnea</name>
    <dbReference type="NCBI Taxonomy" id="1250544"/>
    <lineage>
        <taxon>Eukaryota</taxon>
        <taxon>Fungi</taxon>
        <taxon>Dikarya</taxon>
        <taxon>Ascomycota</taxon>
        <taxon>Pezizomycotina</taxon>
        <taxon>Pezizomycetes</taxon>
        <taxon>Pezizales</taxon>
        <taxon>Pyronemataceae</taxon>
        <taxon>Sphaerosporella</taxon>
    </lineage>
</organism>
<reference evidence="5 6" key="1">
    <citation type="submission" date="2019-09" db="EMBL/GenBank/DDBJ databases">
        <title>Draft genome of the ectomycorrhizal ascomycete Sphaerosporella brunnea.</title>
        <authorList>
            <consortium name="DOE Joint Genome Institute"/>
            <person name="Benucci G.M."/>
            <person name="Marozzi G."/>
            <person name="Antonielli L."/>
            <person name="Sanchez S."/>
            <person name="Marco P."/>
            <person name="Wang X."/>
            <person name="Falini L.B."/>
            <person name="Barry K."/>
            <person name="Haridas S."/>
            <person name="Lipzen A."/>
            <person name="Labutti K."/>
            <person name="Grigoriev I.V."/>
            <person name="Murat C."/>
            <person name="Martin F."/>
            <person name="Albertini E."/>
            <person name="Donnini D."/>
            <person name="Bonito G."/>
        </authorList>
    </citation>
    <scope>NUCLEOTIDE SEQUENCE [LARGE SCALE GENOMIC DNA]</scope>
    <source>
        <strain evidence="5 6">Sb_GMNB300</strain>
    </source>
</reference>
<feature type="domain" description="Carboxylesterase type B" evidence="4">
    <location>
        <begin position="20"/>
        <end position="518"/>
    </location>
</feature>
<evidence type="ECO:0000259" key="4">
    <source>
        <dbReference type="Pfam" id="PF00135"/>
    </source>
</evidence>
<dbReference type="Pfam" id="PF00135">
    <property type="entry name" value="COesterase"/>
    <property type="match status" value="1"/>
</dbReference>
<dbReference type="EC" id="3.1.1.-" evidence="3"/>
<dbReference type="PANTHER" id="PTHR43918">
    <property type="entry name" value="ACETYLCHOLINESTERASE"/>
    <property type="match status" value="1"/>
</dbReference>
<dbReference type="OrthoDB" id="408631at2759"/>
<dbReference type="InterPro" id="IPR002018">
    <property type="entry name" value="CarbesteraseB"/>
</dbReference>
<evidence type="ECO:0000313" key="6">
    <source>
        <dbReference type="Proteomes" id="UP000326924"/>
    </source>
</evidence>
<accession>A0A5J5EKJ6</accession>
<proteinExistence type="inferred from homology"/>